<feature type="compositionally biased region" description="Polar residues" evidence="1">
    <location>
        <begin position="98"/>
        <end position="113"/>
    </location>
</feature>
<feature type="region of interest" description="Disordered" evidence="1">
    <location>
        <begin position="31"/>
        <end position="52"/>
    </location>
</feature>
<name>A0A177A831_9PEZI</name>
<evidence type="ECO:0000313" key="2">
    <source>
        <dbReference type="EMBL" id="OAF57592.1"/>
    </source>
</evidence>
<dbReference type="EMBL" id="KV441399">
    <property type="protein sequence ID" value="OAF57592.1"/>
    <property type="molecule type" value="Genomic_DNA"/>
</dbReference>
<reference evidence="2" key="1">
    <citation type="submission" date="2016-03" db="EMBL/GenBank/DDBJ databases">
        <title>Updated assembly of Pseudogymnoascus destructans, the fungus causing white-nose syndrome of bats.</title>
        <authorList>
            <person name="Palmer J.M."/>
            <person name="Drees K.P."/>
            <person name="Foster J.T."/>
            <person name="Lindner D.L."/>
        </authorList>
    </citation>
    <scope>NUCLEOTIDE SEQUENCE [LARGE SCALE GENOMIC DNA]</scope>
    <source>
        <strain evidence="2">20631-21</strain>
    </source>
</reference>
<dbReference type="VEuPathDB" id="FungiDB:GMDG_07947"/>
<dbReference type="RefSeq" id="XP_024322880.1">
    <property type="nucleotide sequence ID" value="XM_024469328.1"/>
</dbReference>
<evidence type="ECO:0000256" key="1">
    <source>
        <dbReference type="SAM" id="MobiDB-lite"/>
    </source>
</evidence>
<feature type="region of interest" description="Disordered" evidence="1">
    <location>
        <begin position="78"/>
        <end position="113"/>
    </location>
</feature>
<dbReference type="GeneID" id="36288778"/>
<organism evidence="2">
    <name type="scientific">Pseudogymnoascus destructans</name>
    <dbReference type="NCBI Taxonomy" id="655981"/>
    <lineage>
        <taxon>Eukaryota</taxon>
        <taxon>Fungi</taxon>
        <taxon>Dikarya</taxon>
        <taxon>Ascomycota</taxon>
        <taxon>Pezizomycotina</taxon>
        <taxon>Leotiomycetes</taxon>
        <taxon>Thelebolales</taxon>
        <taxon>Thelebolaceae</taxon>
        <taxon>Pseudogymnoascus</taxon>
    </lineage>
</organism>
<gene>
    <name evidence="2" type="ORF">VC83_05713</name>
</gene>
<proteinExistence type="predicted"/>
<accession>A0A177A831</accession>
<dbReference type="Proteomes" id="UP000077154">
    <property type="component" value="Unassembled WGS sequence"/>
</dbReference>
<sequence>MEWKGCAKQQTGLDPLCFSHSHLLASTYRRAIPRSNDPPSTPAAKPANSTPNLLRLLLHPRRRGNRLASLLRPACLPSAARPGKAHHARAASPAIGVSRSSSPAEAQWTWDTE</sequence>
<dbReference type="AlphaFoldDB" id="A0A177A831"/>
<protein>
    <submittedName>
        <fullName evidence="2">Uncharacterized protein</fullName>
    </submittedName>
</protein>